<evidence type="ECO:0000313" key="2">
    <source>
        <dbReference type="EMBL" id="KAJ1356722.1"/>
    </source>
</evidence>
<dbReference type="AlphaFoldDB" id="A0AAD5MXE7"/>
<reference evidence="2" key="1">
    <citation type="submission" date="2021-06" db="EMBL/GenBank/DDBJ databases">
        <title>Parelaphostrongylus tenuis whole genome reference sequence.</title>
        <authorList>
            <person name="Garwood T.J."/>
            <person name="Larsen P.A."/>
            <person name="Fountain-Jones N.M."/>
            <person name="Garbe J.R."/>
            <person name="Macchietto M.G."/>
            <person name="Kania S.A."/>
            <person name="Gerhold R.W."/>
            <person name="Richards J.E."/>
            <person name="Wolf T.M."/>
        </authorList>
    </citation>
    <scope>NUCLEOTIDE SEQUENCE</scope>
    <source>
        <strain evidence="2">MNPRO001-30</strain>
        <tissue evidence="2">Meninges</tissue>
    </source>
</reference>
<feature type="compositionally biased region" description="Low complexity" evidence="1">
    <location>
        <begin position="70"/>
        <end position="81"/>
    </location>
</feature>
<organism evidence="2 3">
    <name type="scientific">Parelaphostrongylus tenuis</name>
    <name type="common">Meningeal worm</name>
    <dbReference type="NCBI Taxonomy" id="148309"/>
    <lineage>
        <taxon>Eukaryota</taxon>
        <taxon>Metazoa</taxon>
        <taxon>Ecdysozoa</taxon>
        <taxon>Nematoda</taxon>
        <taxon>Chromadorea</taxon>
        <taxon>Rhabditida</taxon>
        <taxon>Rhabditina</taxon>
        <taxon>Rhabditomorpha</taxon>
        <taxon>Strongyloidea</taxon>
        <taxon>Metastrongylidae</taxon>
        <taxon>Parelaphostrongylus</taxon>
    </lineage>
</organism>
<keyword evidence="3" id="KW-1185">Reference proteome</keyword>
<accession>A0AAD5MXE7</accession>
<name>A0AAD5MXE7_PARTN</name>
<gene>
    <name evidence="2" type="ORF">KIN20_014466</name>
</gene>
<feature type="compositionally biased region" description="Basic residues" evidence="1">
    <location>
        <begin position="82"/>
        <end position="93"/>
    </location>
</feature>
<evidence type="ECO:0000313" key="3">
    <source>
        <dbReference type="Proteomes" id="UP001196413"/>
    </source>
</evidence>
<protein>
    <submittedName>
        <fullName evidence="2">Uncharacterized protein</fullName>
    </submittedName>
</protein>
<evidence type="ECO:0000256" key="1">
    <source>
        <dbReference type="SAM" id="MobiDB-lite"/>
    </source>
</evidence>
<comment type="caution">
    <text evidence="2">The sequence shown here is derived from an EMBL/GenBank/DDBJ whole genome shotgun (WGS) entry which is preliminary data.</text>
</comment>
<feature type="region of interest" description="Disordered" evidence="1">
    <location>
        <begin position="70"/>
        <end position="93"/>
    </location>
</feature>
<dbReference type="EMBL" id="JAHQIW010002869">
    <property type="protein sequence ID" value="KAJ1356722.1"/>
    <property type="molecule type" value="Genomic_DNA"/>
</dbReference>
<sequence>MMGKRYVELFGYNDMPSTMRRLTWRVVGGQPAPRPLALVAPRSSYSAIYGGIGGYGRGYDPIVPGPLRSYSSGGSYESGRSGRNRSSRRHWKK</sequence>
<dbReference type="Proteomes" id="UP001196413">
    <property type="component" value="Unassembled WGS sequence"/>
</dbReference>
<proteinExistence type="predicted"/>